<dbReference type="Pfam" id="PF01416">
    <property type="entry name" value="PseudoU_synth_1"/>
    <property type="match status" value="1"/>
</dbReference>
<proteinExistence type="predicted"/>
<organism evidence="2 3">
    <name type="scientific">Lactarius akahatsu</name>
    <dbReference type="NCBI Taxonomy" id="416441"/>
    <lineage>
        <taxon>Eukaryota</taxon>
        <taxon>Fungi</taxon>
        <taxon>Dikarya</taxon>
        <taxon>Basidiomycota</taxon>
        <taxon>Agaricomycotina</taxon>
        <taxon>Agaricomycetes</taxon>
        <taxon>Russulales</taxon>
        <taxon>Russulaceae</taxon>
        <taxon>Lactarius</taxon>
    </lineage>
</organism>
<dbReference type="EMBL" id="JAKELL010000089">
    <property type="protein sequence ID" value="KAH8983355.1"/>
    <property type="molecule type" value="Genomic_DNA"/>
</dbReference>
<gene>
    <name evidence="2" type="ORF">EDB92DRAFT_1578524</name>
</gene>
<dbReference type="InterPro" id="IPR020103">
    <property type="entry name" value="PsdUridine_synth_cat_dom_sf"/>
</dbReference>
<dbReference type="GO" id="GO:0003723">
    <property type="term" value="F:RNA binding"/>
    <property type="evidence" value="ECO:0007669"/>
    <property type="project" value="InterPro"/>
</dbReference>
<accession>A0AAD4L992</accession>
<evidence type="ECO:0000313" key="2">
    <source>
        <dbReference type="EMBL" id="KAH8983355.1"/>
    </source>
</evidence>
<dbReference type="AlphaFoldDB" id="A0AAD4L992"/>
<dbReference type="Proteomes" id="UP001201163">
    <property type="component" value="Unassembled WGS sequence"/>
</dbReference>
<name>A0AAD4L992_9AGAM</name>
<dbReference type="Gene3D" id="3.30.70.660">
    <property type="entry name" value="Pseudouridine synthase I, catalytic domain, C-terminal subdomain"/>
    <property type="match status" value="1"/>
</dbReference>
<keyword evidence="3" id="KW-1185">Reference proteome</keyword>
<comment type="caution">
    <text evidence="2">The sequence shown here is derived from an EMBL/GenBank/DDBJ whole genome shotgun (WGS) entry which is preliminary data.</text>
</comment>
<evidence type="ECO:0000259" key="1">
    <source>
        <dbReference type="Pfam" id="PF01416"/>
    </source>
</evidence>
<dbReference type="InterPro" id="IPR020097">
    <property type="entry name" value="PsdUridine_synth_TruA_a/b_dom"/>
</dbReference>
<protein>
    <recommendedName>
        <fullName evidence="1">Pseudouridine synthase I TruA alpha/beta domain-containing protein</fullName>
    </recommendedName>
</protein>
<sequence>MWGLDVDVMRAGAAWLVGEHDFRNLCKMGPAKQLTSFRRRVVRTDISHIIGGSMHVHILGLVDNPSLYNQVRHTVAVLLLISVRLEVPSVMLNTDLDDKRVAVLPKGKELPQRTQTGLHRAVLAVGGACEAQARRGDHGRTLPCRGGAVAWTCYTGGMVGVNAGG</sequence>
<feature type="domain" description="Pseudouridine synthase I TruA alpha/beta" evidence="1">
    <location>
        <begin position="15"/>
        <end position="91"/>
    </location>
</feature>
<dbReference type="SUPFAM" id="SSF55120">
    <property type="entry name" value="Pseudouridine synthase"/>
    <property type="match status" value="1"/>
</dbReference>
<reference evidence="2" key="1">
    <citation type="submission" date="2022-01" db="EMBL/GenBank/DDBJ databases">
        <title>Comparative genomics reveals a dynamic genome evolution in the ectomycorrhizal milk-cap (Lactarius) mushrooms.</title>
        <authorList>
            <consortium name="DOE Joint Genome Institute"/>
            <person name="Lebreton A."/>
            <person name="Tang N."/>
            <person name="Kuo A."/>
            <person name="LaButti K."/>
            <person name="Drula E."/>
            <person name="Barry K."/>
            <person name="Clum A."/>
            <person name="Lipzen A."/>
            <person name="Mousain D."/>
            <person name="Ng V."/>
            <person name="Wang R."/>
            <person name="Wang X."/>
            <person name="Dai Y."/>
            <person name="Henrissat B."/>
            <person name="Grigoriev I.V."/>
            <person name="Guerin-Laguette A."/>
            <person name="Yu F."/>
            <person name="Martin F.M."/>
        </authorList>
    </citation>
    <scope>NUCLEOTIDE SEQUENCE</scope>
    <source>
        <strain evidence="2">QP</strain>
    </source>
</reference>
<evidence type="ECO:0000313" key="3">
    <source>
        <dbReference type="Proteomes" id="UP001201163"/>
    </source>
</evidence>
<dbReference type="InterPro" id="IPR020095">
    <property type="entry name" value="PsdUridine_synth_TruA_C"/>
</dbReference>
<dbReference type="GO" id="GO:0001522">
    <property type="term" value="P:pseudouridine synthesis"/>
    <property type="evidence" value="ECO:0007669"/>
    <property type="project" value="InterPro"/>
</dbReference>
<dbReference type="GO" id="GO:0009982">
    <property type="term" value="F:pseudouridine synthase activity"/>
    <property type="evidence" value="ECO:0007669"/>
    <property type="project" value="InterPro"/>
</dbReference>